<feature type="region of interest" description="Disordered" evidence="1">
    <location>
        <begin position="56"/>
        <end position="120"/>
    </location>
</feature>
<evidence type="ECO:0000313" key="3">
    <source>
        <dbReference type="Proteomes" id="UP001501251"/>
    </source>
</evidence>
<dbReference type="EMBL" id="BAABAQ010000011">
    <property type="protein sequence ID" value="GAA4200981.1"/>
    <property type="molecule type" value="Genomic_DNA"/>
</dbReference>
<keyword evidence="3" id="KW-1185">Reference proteome</keyword>
<proteinExistence type="predicted"/>
<organism evidence="2 3">
    <name type="scientific">Streptosporangium oxazolinicum</name>
    <dbReference type="NCBI Taxonomy" id="909287"/>
    <lineage>
        <taxon>Bacteria</taxon>
        <taxon>Bacillati</taxon>
        <taxon>Actinomycetota</taxon>
        <taxon>Actinomycetes</taxon>
        <taxon>Streptosporangiales</taxon>
        <taxon>Streptosporangiaceae</taxon>
        <taxon>Streptosporangium</taxon>
    </lineage>
</organism>
<dbReference type="Proteomes" id="UP001501251">
    <property type="component" value="Unassembled WGS sequence"/>
</dbReference>
<evidence type="ECO:0000256" key="1">
    <source>
        <dbReference type="SAM" id="MobiDB-lite"/>
    </source>
</evidence>
<evidence type="ECO:0000313" key="2">
    <source>
        <dbReference type="EMBL" id="GAA4200981.1"/>
    </source>
</evidence>
<name>A0ABP8B8W0_9ACTN</name>
<protein>
    <submittedName>
        <fullName evidence="2">Uncharacterized protein</fullName>
    </submittedName>
</protein>
<gene>
    <name evidence="2" type="ORF">GCM10022252_55020</name>
</gene>
<reference evidence="3" key="1">
    <citation type="journal article" date="2019" name="Int. J. Syst. Evol. Microbiol.">
        <title>The Global Catalogue of Microorganisms (GCM) 10K type strain sequencing project: providing services to taxonomists for standard genome sequencing and annotation.</title>
        <authorList>
            <consortium name="The Broad Institute Genomics Platform"/>
            <consortium name="The Broad Institute Genome Sequencing Center for Infectious Disease"/>
            <person name="Wu L."/>
            <person name="Ma J."/>
        </authorList>
    </citation>
    <scope>NUCLEOTIDE SEQUENCE [LARGE SCALE GENOMIC DNA]</scope>
    <source>
        <strain evidence="3">JCM 17388</strain>
    </source>
</reference>
<sequence length="138" mass="14045">MKPPESTIGSMPVSLHPQTPVKAGTATHGVNAATGEANAITIMSCHGAPAARETARVVPSTARWATRSGTTTGPEGRVPFRRAVAPPSGGRSGPETLRGPAERPRENVGDAGDAGDVRDIGYIEDVAGRLGDREGGPA</sequence>
<accession>A0ABP8B8W0</accession>
<comment type="caution">
    <text evidence="2">The sequence shown here is derived from an EMBL/GenBank/DDBJ whole genome shotgun (WGS) entry which is preliminary data.</text>
</comment>